<comment type="caution">
    <text evidence="6">The sequence shown here is derived from an EMBL/GenBank/DDBJ whole genome shotgun (WGS) entry which is preliminary data.</text>
</comment>
<dbReference type="STRING" id="485913.Krac_1635"/>
<dbReference type="eggNOG" id="COG0596">
    <property type="taxonomic scope" value="Bacteria"/>
</dbReference>
<accession>D6U2L9</accession>
<dbReference type="EMBL" id="ADVG01000004">
    <property type="protein sequence ID" value="EFH80983.1"/>
    <property type="molecule type" value="Genomic_DNA"/>
</dbReference>
<dbReference type="PANTHER" id="PTHR21661:SF35">
    <property type="entry name" value="EPOXIDE HYDROLASE"/>
    <property type="match status" value="1"/>
</dbReference>
<reference evidence="6 7" key="1">
    <citation type="journal article" date="2011" name="Stand. Genomic Sci.">
        <title>Non-contiguous finished genome sequence and contextual data of the filamentous soil bacterium Ktedonobacter racemifer type strain (SOSP1-21).</title>
        <authorList>
            <person name="Chang Y.J."/>
            <person name="Land M."/>
            <person name="Hauser L."/>
            <person name="Chertkov O."/>
            <person name="Del Rio T.G."/>
            <person name="Nolan M."/>
            <person name="Copeland A."/>
            <person name="Tice H."/>
            <person name="Cheng J.F."/>
            <person name="Lucas S."/>
            <person name="Han C."/>
            <person name="Goodwin L."/>
            <person name="Pitluck S."/>
            <person name="Ivanova N."/>
            <person name="Ovchinikova G."/>
            <person name="Pati A."/>
            <person name="Chen A."/>
            <person name="Palaniappan K."/>
            <person name="Mavromatis K."/>
            <person name="Liolios K."/>
            <person name="Brettin T."/>
            <person name="Fiebig A."/>
            <person name="Rohde M."/>
            <person name="Abt B."/>
            <person name="Goker M."/>
            <person name="Detter J.C."/>
            <person name="Woyke T."/>
            <person name="Bristow J."/>
            <person name="Eisen J.A."/>
            <person name="Markowitz V."/>
            <person name="Hugenholtz P."/>
            <person name="Kyrpides N.C."/>
            <person name="Klenk H.P."/>
            <person name="Lapidus A."/>
        </authorList>
    </citation>
    <scope>NUCLEOTIDE SEQUENCE [LARGE SCALE GENOMIC DNA]</scope>
    <source>
        <strain evidence="7">DSM 44963</strain>
    </source>
</reference>
<dbReference type="Gene3D" id="3.40.50.1820">
    <property type="entry name" value="alpha/beta hydrolase"/>
    <property type="match status" value="1"/>
</dbReference>
<feature type="active site" description="Nucleophile" evidence="4">
    <location>
        <position position="176"/>
    </location>
</feature>
<feature type="active site" description="Proton donor" evidence="4">
    <location>
        <position position="295"/>
    </location>
</feature>
<keyword evidence="7" id="KW-1185">Reference proteome</keyword>
<protein>
    <submittedName>
        <fullName evidence="6">Epoxide hydrolase domain protein</fullName>
    </submittedName>
</protein>
<dbReference type="AlphaFoldDB" id="D6U2L9"/>
<evidence type="ECO:0000259" key="5">
    <source>
        <dbReference type="Pfam" id="PF06441"/>
    </source>
</evidence>
<dbReference type="PIRSF" id="PIRSF001112">
    <property type="entry name" value="Epoxide_hydrolase"/>
    <property type="match status" value="1"/>
</dbReference>
<dbReference type="InterPro" id="IPR000639">
    <property type="entry name" value="Epox_hydrolase-like"/>
</dbReference>
<gene>
    <name evidence="6" type="ORF">Krac_1635</name>
</gene>
<dbReference type="InParanoid" id="D6U2L9"/>
<evidence type="ECO:0000313" key="6">
    <source>
        <dbReference type="EMBL" id="EFH80983.1"/>
    </source>
</evidence>
<dbReference type="PANTHER" id="PTHR21661">
    <property type="entry name" value="EPOXIDE HYDROLASE 1-RELATED"/>
    <property type="match status" value="1"/>
</dbReference>
<dbReference type="OrthoDB" id="9780765at2"/>
<evidence type="ECO:0000256" key="1">
    <source>
        <dbReference type="ARBA" id="ARBA00010088"/>
    </source>
</evidence>
<feature type="active site" description="Proton acceptor" evidence="4">
    <location>
        <position position="347"/>
    </location>
</feature>
<dbReference type="Proteomes" id="UP000004508">
    <property type="component" value="Unassembled WGS sequence"/>
</dbReference>
<dbReference type="GO" id="GO:0097176">
    <property type="term" value="P:epoxide metabolic process"/>
    <property type="evidence" value="ECO:0007669"/>
    <property type="project" value="TreeGrafter"/>
</dbReference>
<evidence type="ECO:0000256" key="3">
    <source>
        <dbReference type="ARBA" id="ARBA00022801"/>
    </source>
</evidence>
<comment type="similarity">
    <text evidence="1">Belongs to the peptidase S33 family.</text>
</comment>
<proteinExistence type="inferred from homology"/>
<dbReference type="InterPro" id="IPR016292">
    <property type="entry name" value="Epoxide_hydrolase"/>
</dbReference>
<dbReference type="GO" id="GO:0004301">
    <property type="term" value="F:epoxide hydrolase activity"/>
    <property type="evidence" value="ECO:0007669"/>
    <property type="project" value="TreeGrafter"/>
</dbReference>
<dbReference type="SUPFAM" id="SSF53474">
    <property type="entry name" value="alpha/beta-Hydrolases"/>
    <property type="match status" value="1"/>
</dbReference>
<evidence type="ECO:0000256" key="2">
    <source>
        <dbReference type="ARBA" id="ARBA00022797"/>
    </source>
</evidence>
<organism evidence="6 7">
    <name type="scientific">Ktedonobacter racemifer DSM 44963</name>
    <dbReference type="NCBI Taxonomy" id="485913"/>
    <lineage>
        <taxon>Bacteria</taxon>
        <taxon>Bacillati</taxon>
        <taxon>Chloroflexota</taxon>
        <taxon>Ktedonobacteria</taxon>
        <taxon>Ktedonobacterales</taxon>
        <taxon>Ktedonobacteraceae</taxon>
        <taxon>Ktedonobacter</taxon>
    </lineage>
</organism>
<evidence type="ECO:0000256" key="4">
    <source>
        <dbReference type="PIRSR" id="PIRSR001112-1"/>
    </source>
</evidence>
<evidence type="ECO:0000313" key="7">
    <source>
        <dbReference type="Proteomes" id="UP000004508"/>
    </source>
</evidence>
<dbReference type="InterPro" id="IPR029058">
    <property type="entry name" value="AB_hydrolase_fold"/>
</dbReference>
<name>D6U2L9_KTERA</name>
<dbReference type="InterPro" id="IPR010497">
    <property type="entry name" value="Epoxide_hydro_N"/>
</dbReference>
<keyword evidence="3 6" id="KW-0378">Hydrolase</keyword>
<sequence length="369" mass="41983">MITPYTIAISQADLDDVQARLARVRWTNELPGVGTNYGEPLAPIKRLVTYWREDYDWRTWEAKLNAYPQFTTTIDGQNIHFLHIRSKVDDALPLILTHGWPTSVVDYLDLIGPLTDPRSHGDETAQAFHLVIPSLPGFGFSGPTHEVGWNQYRTARAWAELMHRLGYDRYGAHGNDWGSVLSPEIGRFDPEHVVGVHVTQIFSAPSGNPAEMDALSLGEKELWQKFHWSQHHRGIYHPLQSNIPQTLAHALADSPVGQLAWNYQIYGDDVSDDYILTNVMIYWLTNTAASSARFYYEVAHPTFVPTGPTTVQLGLSHFGNDYPAIRRFASRDHTNIVFWKIYDQGGHFATQTAPDLLIDDIRNFFKQLW</sequence>
<dbReference type="RefSeq" id="WP_007918091.1">
    <property type="nucleotide sequence ID" value="NZ_ADVG01000004.1"/>
</dbReference>
<feature type="domain" description="Epoxide hydrolase N-terminal" evidence="5">
    <location>
        <begin position="2"/>
        <end position="106"/>
    </location>
</feature>
<dbReference type="Pfam" id="PF06441">
    <property type="entry name" value="EHN"/>
    <property type="match status" value="1"/>
</dbReference>
<dbReference type="PRINTS" id="PR00412">
    <property type="entry name" value="EPOXHYDRLASE"/>
</dbReference>
<keyword evidence="2" id="KW-0058">Aromatic hydrocarbons catabolism</keyword>